<dbReference type="OrthoDB" id="195446at2759"/>
<protein>
    <submittedName>
        <fullName evidence="3">Similar to Vegetative incompatibility protein HET-E-1 acc. no. Q00808</fullName>
    </submittedName>
</protein>
<dbReference type="EMBL" id="HF935234">
    <property type="protein sequence ID" value="CCX05131.1"/>
    <property type="molecule type" value="Genomic_DNA"/>
</dbReference>
<dbReference type="AlphaFoldDB" id="U4KVV8"/>
<sequence>MFECLAKIKSKRRQPDLTGTLKLLSKALQKLRKTYICIDALDEFKADYVVSILRALKSLLDDPNLTTSLSVFITSRPHVDPLIKAHLTNRAPASRLSVTIKADANDIEKYLIDKIESDTSHVDMDSDLENDIVANITSTADGMFLLAALQIKAVLEQTTVRERRNALYTAPYSIYSAFEDTINRIRQYPLTPRSQQGMSVLKWVFLSHRPLKMEELRHALSIHANY</sequence>
<dbReference type="InterPro" id="IPR056884">
    <property type="entry name" value="NPHP3-like_N"/>
</dbReference>
<keyword evidence="1" id="KW-0677">Repeat</keyword>
<organism evidence="3 4">
    <name type="scientific">Pyronema omphalodes (strain CBS 100304)</name>
    <name type="common">Pyronema confluens</name>
    <dbReference type="NCBI Taxonomy" id="1076935"/>
    <lineage>
        <taxon>Eukaryota</taxon>
        <taxon>Fungi</taxon>
        <taxon>Dikarya</taxon>
        <taxon>Ascomycota</taxon>
        <taxon>Pezizomycotina</taxon>
        <taxon>Pezizomycetes</taxon>
        <taxon>Pezizales</taxon>
        <taxon>Pyronemataceae</taxon>
        <taxon>Pyronema</taxon>
    </lineage>
</organism>
<dbReference type="Pfam" id="PF24883">
    <property type="entry name" value="NPHP3_N"/>
    <property type="match status" value="1"/>
</dbReference>
<gene>
    <name evidence="3" type="ORF">PCON_04718</name>
</gene>
<evidence type="ECO:0000256" key="1">
    <source>
        <dbReference type="ARBA" id="ARBA00022737"/>
    </source>
</evidence>
<reference evidence="3 4" key="1">
    <citation type="journal article" date="2013" name="PLoS Genet.">
        <title>The genome and development-dependent transcriptomes of Pyronema confluens: a window into fungal evolution.</title>
        <authorList>
            <person name="Traeger S."/>
            <person name="Altegoer F."/>
            <person name="Freitag M."/>
            <person name="Gabaldon T."/>
            <person name="Kempken F."/>
            <person name="Kumar A."/>
            <person name="Marcet-Houben M."/>
            <person name="Poggeler S."/>
            <person name="Stajich J.E."/>
            <person name="Nowrousian M."/>
        </authorList>
    </citation>
    <scope>NUCLEOTIDE SEQUENCE [LARGE SCALE GENOMIC DNA]</scope>
    <source>
        <strain evidence="4">CBS 100304</strain>
        <tissue evidence="3">Vegetative mycelium</tissue>
    </source>
</reference>
<dbReference type="Proteomes" id="UP000018144">
    <property type="component" value="Unassembled WGS sequence"/>
</dbReference>
<name>U4KVV8_PYROM</name>
<dbReference type="PANTHER" id="PTHR10039:SF16">
    <property type="entry name" value="GPI INOSITOL-DEACYLASE"/>
    <property type="match status" value="1"/>
</dbReference>
<keyword evidence="4" id="KW-1185">Reference proteome</keyword>
<evidence type="ECO:0000313" key="4">
    <source>
        <dbReference type="Proteomes" id="UP000018144"/>
    </source>
</evidence>
<evidence type="ECO:0000259" key="2">
    <source>
        <dbReference type="Pfam" id="PF24883"/>
    </source>
</evidence>
<dbReference type="STRING" id="1076935.U4KVV8"/>
<accession>U4KVV8</accession>
<evidence type="ECO:0000313" key="3">
    <source>
        <dbReference type="EMBL" id="CCX05131.1"/>
    </source>
</evidence>
<proteinExistence type="predicted"/>
<feature type="domain" description="Nephrocystin 3-like N-terminal" evidence="2">
    <location>
        <begin position="10"/>
        <end position="76"/>
    </location>
</feature>
<dbReference type="PANTHER" id="PTHR10039">
    <property type="entry name" value="AMELOGENIN"/>
    <property type="match status" value="1"/>
</dbReference>